<dbReference type="KEGG" id="cnan:A2G96_05770"/>
<dbReference type="STRING" id="1796606.A2G96_05770"/>
<organism evidence="1 2">
    <name type="scientific">Cupriavidus nantongensis</name>
    <dbReference type="NCBI Taxonomy" id="1796606"/>
    <lineage>
        <taxon>Bacteria</taxon>
        <taxon>Pseudomonadati</taxon>
        <taxon>Pseudomonadota</taxon>
        <taxon>Betaproteobacteria</taxon>
        <taxon>Burkholderiales</taxon>
        <taxon>Burkholderiaceae</taxon>
        <taxon>Cupriavidus</taxon>
    </lineage>
</organism>
<proteinExistence type="predicted"/>
<dbReference type="Proteomes" id="UP000075238">
    <property type="component" value="Chromosome 1"/>
</dbReference>
<dbReference type="AlphaFoldDB" id="A0A142JGR6"/>
<gene>
    <name evidence="1" type="ORF">A2G96_05770</name>
</gene>
<name>A0A142JGR6_9BURK</name>
<protein>
    <submittedName>
        <fullName evidence="1">Uncharacterized protein</fullName>
    </submittedName>
</protein>
<evidence type="ECO:0000313" key="1">
    <source>
        <dbReference type="EMBL" id="AMR77278.1"/>
    </source>
</evidence>
<keyword evidence="2" id="KW-1185">Reference proteome</keyword>
<dbReference type="RefSeq" id="WP_062797568.1">
    <property type="nucleotide sequence ID" value="NZ_CP014844.1"/>
</dbReference>
<accession>A0A142JGR6</accession>
<reference evidence="1 2" key="1">
    <citation type="submission" date="2016-03" db="EMBL/GenBank/DDBJ databases">
        <title>Complete genome sequence of a novel chlorpyrifos degrading bacterium, Cupriavidus nantongensis sp. X1.</title>
        <authorList>
            <person name="Fang L."/>
        </authorList>
    </citation>
    <scope>NUCLEOTIDE SEQUENCE [LARGE SCALE GENOMIC DNA]</scope>
    <source>
        <strain evidence="1 2">X1</strain>
    </source>
</reference>
<dbReference type="OrthoDB" id="965837at2"/>
<evidence type="ECO:0000313" key="2">
    <source>
        <dbReference type="Proteomes" id="UP000075238"/>
    </source>
</evidence>
<dbReference type="EMBL" id="CP014844">
    <property type="protein sequence ID" value="AMR77278.1"/>
    <property type="molecule type" value="Genomic_DNA"/>
</dbReference>
<sequence length="123" mass="13667">MENQPQKQYAIIELFGHARIAGQISEQTFGGTTFVRIDVPEITYCVSGQKGDERAVIPAHTVTFGPGSIYAINWCDEAASVLAAHSIRREPLYLYALQDALRRMPEQSRAPILEGIDSDDIPY</sequence>